<protein>
    <submittedName>
        <fullName evidence="3">Oxidase</fullName>
    </submittedName>
</protein>
<dbReference type="InterPro" id="IPR036188">
    <property type="entry name" value="FAD/NAD-bd_sf"/>
</dbReference>
<dbReference type="InterPro" id="IPR006076">
    <property type="entry name" value="FAD-dep_OxRdtase"/>
</dbReference>
<organism evidence="3 4">
    <name type="scientific">Reticulibacter mediterranei</name>
    <dbReference type="NCBI Taxonomy" id="2778369"/>
    <lineage>
        <taxon>Bacteria</taxon>
        <taxon>Bacillati</taxon>
        <taxon>Chloroflexota</taxon>
        <taxon>Ktedonobacteria</taxon>
        <taxon>Ktedonobacterales</taxon>
        <taxon>Reticulibacteraceae</taxon>
        <taxon>Reticulibacter</taxon>
    </lineage>
</organism>
<dbReference type="AlphaFoldDB" id="A0A8J3IRK3"/>
<accession>A0A8J3IRK3</accession>
<sequence length="385" mass="41480">MSAIPSNGVFSMDEVFDVLIIGAGIVGAACAVEFATEGLRVGVVECDTPGSGATAAGMGHLVVMDDSEAQIALTHYSRMIWNALVQDQPEQYEYARTGTIWIAADEEEMQAVQQKHALYTSHAIASEILDQTQLYELESHLRPGLAGGLLVPDDGVVYPPRCAMVLLERAKQRGTTLLYGNVVQLLPDGVRMENGECMKAGIVVVANGVRARELVPEMPIRPKKGHLAITDRYPGLVHHQLVELGYIKNAHAASGDSVSFNVQPRGTGQILIGSSRQFDADTSEIDYNILGKMLRLALSYLPDLAQCSCIRIWTGFRAATPDGLPLIGPHPNRAGVWLATGHEGLGITTSLATARLLVAQVLAQQTGIPVEPYLPARIFQEATHE</sequence>
<comment type="caution">
    <text evidence="3">The sequence shown here is derived from an EMBL/GenBank/DDBJ whole genome shotgun (WGS) entry which is preliminary data.</text>
</comment>
<name>A0A8J3IRK3_9CHLR</name>
<dbReference type="Proteomes" id="UP000597444">
    <property type="component" value="Unassembled WGS sequence"/>
</dbReference>
<reference evidence="3" key="1">
    <citation type="submission" date="2020-10" db="EMBL/GenBank/DDBJ databases">
        <title>Taxonomic study of unclassified bacteria belonging to the class Ktedonobacteria.</title>
        <authorList>
            <person name="Yabe S."/>
            <person name="Wang C.M."/>
            <person name="Zheng Y."/>
            <person name="Sakai Y."/>
            <person name="Cavaletti L."/>
            <person name="Monciardini P."/>
            <person name="Donadio S."/>
        </authorList>
    </citation>
    <scope>NUCLEOTIDE SEQUENCE</scope>
    <source>
        <strain evidence="3">ID150040</strain>
    </source>
</reference>
<dbReference type="SUPFAM" id="SSF54373">
    <property type="entry name" value="FAD-linked reductases, C-terminal domain"/>
    <property type="match status" value="1"/>
</dbReference>
<dbReference type="GO" id="GO:0005737">
    <property type="term" value="C:cytoplasm"/>
    <property type="evidence" value="ECO:0007669"/>
    <property type="project" value="TreeGrafter"/>
</dbReference>
<dbReference type="EMBL" id="BNJK01000001">
    <property type="protein sequence ID" value="GHO97220.1"/>
    <property type="molecule type" value="Genomic_DNA"/>
</dbReference>
<feature type="domain" description="FAD dependent oxidoreductase" evidence="2">
    <location>
        <begin position="17"/>
        <end position="359"/>
    </location>
</feature>
<evidence type="ECO:0000259" key="2">
    <source>
        <dbReference type="Pfam" id="PF01266"/>
    </source>
</evidence>
<dbReference type="GO" id="GO:0016491">
    <property type="term" value="F:oxidoreductase activity"/>
    <property type="evidence" value="ECO:0007669"/>
    <property type="project" value="UniProtKB-KW"/>
</dbReference>
<keyword evidence="4" id="KW-1185">Reference proteome</keyword>
<evidence type="ECO:0000313" key="4">
    <source>
        <dbReference type="Proteomes" id="UP000597444"/>
    </source>
</evidence>
<dbReference type="PANTHER" id="PTHR13847">
    <property type="entry name" value="SARCOSINE DEHYDROGENASE-RELATED"/>
    <property type="match status" value="1"/>
</dbReference>
<gene>
    <name evidence="3" type="ORF">KSF_072680</name>
</gene>
<dbReference type="SUPFAM" id="SSF51905">
    <property type="entry name" value="FAD/NAD(P)-binding domain"/>
    <property type="match status" value="1"/>
</dbReference>
<keyword evidence="1" id="KW-0560">Oxidoreductase</keyword>
<dbReference type="Gene3D" id="3.30.9.10">
    <property type="entry name" value="D-Amino Acid Oxidase, subunit A, domain 2"/>
    <property type="match status" value="1"/>
</dbReference>
<dbReference type="Pfam" id="PF01266">
    <property type="entry name" value="DAO"/>
    <property type="match status" value="1"/>
</dbReference>
<dbReference type="Gene3D" id="3.50.50.60">
    <property type="entry name" value="FAD/NAD(P)-binding domain"/>
    <property type="match status" value="1"/>
</dbReference>
<dbReference type="PANTHER" id="PTHR13847:SF287">
    <property type="entry name" value="FAD-DEPENDENT OXIDOREDUCTASE DOMAIN-CONTAINING PROTEIN 1"/>
    <property type="match status" value="1"/>
</dbReference>
<proteinExistence type="predicted"/>
<evidence type="ECO:0000313" key="3">
    <source>
        <dbReference type="EMBL" id="GHO97220.1"/>
    </source>
</evidence>
<evidence type="ECO:0000256" key="1">
    <source>
        <dbReference type="ARBA" id="ARBA00023002"/>
    </source>
</evidence>